<feature type="compositionally biased region" description="Low complexity" evidence="1">
    <location>
        <begin position="32"/>
        <end position="55"/>
    </location>
</feature>
<evidence type="ECO:0000256" key="2">
    <source>
        <dbReference type="SAM" id="SignalP"/>
    </source>
</evidence>
<feature type="chain" id="PRO_5046748875" evidence="2">
    <location>
        <begin position="32"/>
        <end position="265"/>
    </location>
</feature>
<name>A0ABU9CJL2_9BURK</name>
<evidence type="ECO:0000313" key="3">
    <source>
        <dbReference type="EMBL" id="MEK8050737.1"/>
    </source>
</evidence>
<dbReference type="EMBL" id="JBBUTH010000004">
    <property type="protein sequence ID" value="MEK8050737.1"/>
    <property type="molecule type" value="Genomic_DNA"/>
</dbReference>
<dbReference type="InterPro" id="IPR021455">
    <property type="entry name" value="DUF3106"/>
</dbReference>
<comment type="caution">
    <text evidence="3">The sequence shown here is derived from an EMBL/GenBank/DDBJ whole genome shotgun (WGS) entry which is preliminary data.</text>
</comment>
<organism evidence="3 4">
    <name type="scientific">Pseudaquabacterium inlustre</name>
    <dbReference type="NCBI Taxonomy" id="2984192"/>
    <lineage>
        <taxon>Bacteria</taxon>
        <taxon>Pseudomonadati</taxon>
        <taxon>Pseudomonadota</taxon>
        <taxon>Betaproteobacteria</taxon>
        <taxon>Burkholderiales</taxon>
        <taxon>Sphaerotilaceae</taxon>
        <taxon>Pseudaquabacterium</taxon>
    </lineage>
</organism>
<sequence>MSPLPRLHLPATLRRLAAAGVLACAAGLGSAQPAPGAGPAATPVPVPVASTGGPTWDSLTSQQRTALAPLARDWPTIAANTKAKWLEVASRFPRMPADEQQRVQARMAEWARLSPAERTSARLNFQETKQLSREEKQARWEAYQALPAEERQALAARSRPAGADNKAKPAASAPAPIYVAQPKQNLVPKPAAASAPLIKPVAPTIVQAKPGATTTLMTQTPTPPAHQQPGQPKIAAKPSQVDRSTLLPKTGPQAAASAAGDSGHP</sequence>
<accession>A0ABU9CJL2</accession>
<evidence type="ECO:0000256" key="1">
    <source>
        <dbReference type="SAM" id="MobiDB-lite"/>
    </source>
</evidence>
<proteinExistence type="predicted"/>
<keyword evidence="4" id="KW-1185">Reference proteome</keyword>
<feature type="signal peptide" evidence="2">
    <location>
        <begin position="1"/>
        <end position="31"/>
    </location>
</feature>
<keyword evidence="2" id="KW-0732">Signal</keyword>
<dbReference type="Pfam" id="PF11304">
    <property type="entry name" value="DUF3106"/>
    <property type="match status" value="1"/>
</dbReference>
<reference evidence="3 4" key="1">
    <citation type="submission" date="2024-04" db="EMBL/GenBank/DDBJ databases">
        <title>Novel species of the genus Ideonella isolated from streams.</title>
        <authorList>
            <person name="Lu H."/>
        </authorList>
    </citation>
    <scope>NUCLEOTIDE SEQUENCE [LARGE SCALE GENOMIC DNA]</scope>
    <source>
        <strain evidence="3 4">DXS22W</strain>
    </source>
</reference>
<feature type="compositionally biased region" description="Low complexity" evidence="1">
    <location>
        <begin position="210"/>
        <end position="220"/>
    </location>
</feature>
<dbReference type="RefSeq" id="WP_341410401.1">
    <property type="nucleotide sequence ID" value="NZ_JBBUTH010000004.1"/>
</dbReference>
<evidence type="ECO:0000313" key="4">
    <source>
        <dbReference type="Proteomes" id="UP001365405"/>
    </source>
</evidence>
<feature type="region of interest" description="Disordered" evidence="1">
    <location>
        <begin position="209"/>
        <end position="265"/>
    </location>
</feature>
<gene>
    <name evidence="3" type="ORF">AACH10_10850</name>
</gene>
<feature type="region of interest" description="Disordered" evidence="1">
    <location>
        <begin position="32"/>
        <end position="57"/>
    </location>
</feature>
<protein>
    <submittedName>
        <fullName evidence="3">DUF3106 domain-containing protein</fullName>
    </submittedName>
</protein>
<dbReference type="Proteomes" id="UP001365405">
    <property type="component" value="Unassembled WGS sequence"/>
</dbReference>